<dbReference type="Proteomes" id="UP000243232">
    <property type="component" value="Chromosome I"/>
</dbReference>
<dbReference type="Gene3D" id="3.40.50.12370">
    <property type="match status" value="1"/>
</dbReference>
<name>A0A1H2EK11_9PSED</name>
<gene>
    <name evidence="6" type="ORF">SAMN05216296_0857</name>
</gene>
<protein>
    <submittedName>
        <fullName evidence="6">Universal stress protein E</fullName>
    </submittedName>
</protein>
<evidence type="ECO:0000256" key="2">
    <source>
        <dbReference type="ARBA" id="ARBA00008791"/>
    </source>
</evidence>
<dbReference type="PANTHER" id="PTHR47892:SF1">
    <property type="entry name" value="UNIVERSAL STRESS PROTEIN E"/>
    <property type="match status" value="1"/>
</dbReference>
<evidence type="ECO:0000313" key="6">
    <source>
        <dbReference type="EMBL" id="SDT95445.1"/>
    </source>
</evidence>
<keyword evidence="7" id="KW-1185">Reference proteome</keyword>
<dbReference type="InterPro" id="IPR006016">
    <property type="entry name" value="UspA"/>
</dbReference>
<comment type="similarity">
    <text evidence="2">Belongs to the universal stress protein A family.</text>
</comment>
<dbReference type="RefSeq" id="WP_090193248.1">
    <property type="nucleotide sequence ID" value="NZ_LT629785.1"/>
</dbReference>
<comment type="subcellular location">
    <subcellularLocation>
        <location evidence="1">Cytoplasm</location>
    </subcellularLocation>
</comment>
<keyword evidence="3" id="KW-0963">Cytoplasm</keyword>
<dbReference type="OrthoDB" id="239260at2"/>
<evidence type="ECO:0000256" key="4">
    <source>
        <dbReference type="ARBA" id="ARBA00037131"/>
    </source>
</evidence>
<dbReference type="GO" id="GO:0005737">
    <property type="term" value="C:cytoplasm"/>
    <property type="evidence" value="ECO:0007669"/>
    <property type="project" value="UniProtKB-SubCell"/>
</dbReference>
<dbReference type="AlphaFoldDB" id="A0A1H2EK11"/>
<dbReference type="Pfam" id="PF00582">
    <property type="entry name" value="Usp"/>
    <property type="match status" value="2"/>
</dbReference>
<dbReference type="CDD" id="cd00293">
    <property type="entry name" value="USP-like"/>
    <property type="match status" value="1"/>
</dbReference>
<accession>A0A1H2EK11</accession>
<dbReference type="PANTHER" id="PTHR47892">
    <property type="entry name" value="UNIVERSAL STRESS PROTEIN E"/>
    <property type="match status" value="1"/>
</dbReference>
<comment type="function">
    <text evidence="4">Required for resistance to DNA-damaging agents.</text>
</comment>
<evidence type="ECO:0000259" key="5">
    <source>
        <dbReference type="Pfam" id="PF00582"/>
    </source>
</evidence>
<feature type="domain" description="UspA" evidence="5">
    <location>
        <begin position="152"/>
        <end position="298"/>
    </location>
</feature>
<proteinExistence type="inferred from homology"/>
<evidence type="ECO:0000313" key="7">
    <source>
        <dbReference type="Proteomes" id="UP000243232"/>
    </source>
</evidence>
<dbReference type="SUPFAM" id="SSF52402">
    <property type="entry name" value="Adenine nucleotide alpha hydrolases-like"/>
    <property type="match status" value="2"/>
</dbReference>
<dbReference type="EMBL" id="LT629785">
    <property type="protein sequence ID" value="SDT95445.1"/>
    <property type="molecule type" value="Genomic_DNA"/>
</dbReference>
<sequence>MKLKMLLVVIDPTRQSQPALERAVWLARQSRSALELLVCEYHATLEGSSLFNPSSREKAREKLLQERQTWLETLAQPLREEGLQVQTCVRWGKPLHEVVLARAAELKPDMLFKAASDHGALRRLFLSNSCWQLIRHSKVPVWLVHHGAFGGYRRLCAAVDPLHSIDKPAALDHRLLIAARELGRLLDLEPHCLHCYAPLPPSMLFDAKLVAEYPEYLKSNAEQRHLAFDQLLTQYPQIRPYSHLVEGYPEEVIPHFVRSESIDLLLMGAVSRSHLDTALIGNTAERVLEEVDCDLLVLNSRAEK</sequence>
<dbReference type="STRING" id="364197.SAMN05216296_0857"/>
<feature type="domain" description="UspA" evidence="5">
    <location>
        <begin position="6"/>
        <end position="145"/>
    </location>
</feature>
<organism evidence="6 7">
    <name type="scientific">Pseudomonas pohangensis</name>
    <dbReference type="NCBI Taxonomy" id="364197"/>
    <lineage>
        <taxon>Bacteria</taxon>
        <taxon>Pseudomonadati</taxon>
        <taxon>Pseudomonadota</taxon>
        <taxon>Gammaproteobacteria</taxon>
        <taxon>Pseudomonadales</taxon>
        <taxon>Pseudomonadaceae</taxon>
        <taxon>Pseudomonas</taxon>
    </lineage>
</organism>
<evidence type="ECO:0000256" key="1">
    <source>
        <dbReference type="ARBA" id="ARBA00004496"/>
    </source>
</evidence>
<evidence type="ECO:0000256" key="3">
    <source>
        <dbReference type="ARBA" id="ARBA00022490"/>
    </source>
</evidence>
<reference evidence="7" key="1">
    <citation type="submission" date="2016-10" db="EMBL/GenBank/DDBJ databases">
        <authorList>
            <person name="Varghese N."/>
            <person name="Submissions S."/>
        </authorList>
    </citation>
    <scope>NUCLEOTIDE SEQUENCE [LARGE SCALE GENOMIC DNA]</scope>
    <source>
        <strain evidence="7">DSM 17875</strain>
    </source>
</reference>